<evidence type="ECO:0000259" key="21">
    <source>
        <dbReference type="PROSITE" id="PS51385"/>
    </source>
</evidence>
<dbReference type="HAMAP" id="MF_01965">
    <property type="entry name" value="NADHX_dehydratase"/>
    <property type="match status" value="1"/>
</dbReference>
<keyword evidence="11 18" id="KW-0413">Isomerase</keyword>
<dbReference type="PROSITE" id="PS01050">
    <property type="entry name" value="YJEF_C_2"/>
    <property type="match status" value="1"/>
</dbReference>
<evidence type="ECO:0000256" key="12">
    <source>
        <dbReference type="ARBA" id="ARBA00023239"/>
    </source>
</evidence>
<dbReference type="NCBIfam" id="TIGR00197">
    <property type="entry name" value="yjeF_nterm"/>
    <property type="match status" value="1"/>
</dbReference>
<feature type="binding site" evidence="18">
    <location>
        <position position="161"/>
    </location>
    <ligand>
        <name>K(+)</name>
        <dbReference type="ChEBI" id="CHEBI:29103"/>
    </ligand>
</feature>
<comment type="similarity">
    <text evidence="17">Belongs to the NnrD/CARKD family.</text>
</comment>
<dbReference type="SUPFAM" id="SSF64153">
    <property type="entry name" value="YjeF N-terminal domain-like"/>
    <property type="match status" value="1"/>
</dbReference>
<dbReference type="PIRSF" id="PIRSF017184">
    <property type="entry name" value="Nnr"/>
    <property type="match status" value="1"/>
</dbReference>
<evidence type="ECO:0000256" key="5">
    <source>
        <dbReference type="ARBA" id="ARBA00022723"/>
    </source>
</evidence>
<evidence type="ECO:0000256" key="2">
    <source>
        <dbReference type="ARBA" id="ARBA00000909"/>
    </source>
</evidence>
<dbReference type="Gene3D" id="3.40.50.10260">
    <property type="entry name" value="YjeF N-terminal domain"/>
    <property type="match status" value="1"/>
</dbReference>
<dbReference type="InterPro" id="IPR036652">
    <property type="entry name" value="YjeF_N_dom_sf"/>
</dbReference>
<feature type="binding site" evidence="18">
    <location>
        <position position="57"/>
    </location>
    <ligand>
        <name>K(+)</name>
        <dbReference type="ChEBI" id="CHEBI:29103"/>
    </ligand>
</feature>
<evidence type="ECO:0000256" key="15">
    <source>
        <dbReference type="ARBA" id="ARBA00048238"/>
    </source>
</evidence>
<dbReference type="PROSITE" id="PS51383">
    <property type="entry name" value="YJEF_C_3"/>
    <property type="match status" value="1"/>
</dbReference>
<feature type="binding site" evidence="18">
    <location>
        <begin position="56"/>
        <end position="60"/>
    </location>
    <ligand>
        <name>(6S)-NADPHX</name>
        <dbReference type="ChEBI" id="CHEBI:64076"/>
    </ligand>
</feature>
<dbReference type="InterPro" id="IPR004443">
    <property type="entry name" value="YjeF_N_dom"/>
</dbReference>
<keyword evidence="5 18" id="KW-0479">Metal-binding</keyword>
<feature type="binding site" evidence="18">
    <location>
        <begin position="129"/>
        <end position="135"/>
    </location>
    <ligand>
        <name>(6S)-NADPHX</name>
        <dbReference type="ChEBI" id="CHEBI:64076"/>
    </ligand>
</feature>
<evidence type="ECO:0000256" key="11">
    <source>
        <dbReference type="ARBA" id="ARBA00023235"/>
    </source>
</evidence>
<evidence type="ECO:0000256" key="10">
    <source>
        <dbReference type="ARBA" id="ARBA00023027"/>
    </source>
</evidence>
<feature type="binding site" evidence="17">
    <location>
        <position position="324"/>
    </location>
    <ligand>
        <name>(6S)-NADPHX</name>
        <dbReference type="ChEBI" id="CHEBI:64076"/>
    </ligand>
</feature>
<feature type="binding site" evidence="17">
    <location>
        <position position="442"/>
    </location>
    <ligand>
        <name>(6S)-NADPHX</name>
        <dbReference type="ChEBI" id="CHEBI:64076"/>
    </ligand>
</feature>
<evidence type="ECO:0000256" key="18">
    <source>
        <dbReference type="HAMAP-Rule" id="MF_01966"/>
    </source>
</evidence>
<evidence type="ECO:0000256" key="16">
    <source>
        <dbReference type="ARBA" id="ARBA00049209"/>
    </source>
</evidence>
<evidence type="ECO:0000256" key="17">
    <source>
        <dbReference type="HAMAP-Rule" id="MF_01965"/>
    </source>
</evidence>
<comment type="function">
    <text evidence="18">Catalyzes the epimerization of the S- and R-forms of NAD(P)HX, a damaged form of NAD(P)H that is a result of enzymatic or heat-dependent hydration. This is a prerequisite for the S-specific NAD(P)H-hydrate dehydratase to allow the repair of both epimers of NAD(P)HX.</text>
</comment>
<evidence type="ECO:0000313" key="23">
    <source>
        <dbReference type="Proteomes" id="UP001228376"/>
    </source>
</evidence>
<keyword evidence="23" id="KW-1185">Reference proteome</keyword>
<dbReference type="Proteomes" id="UP001228376">
    <property type="component" value="Unassembled WGS sequence"/>
</dbReference>
<accession>A0ABU5CM59</accession>
<comment type="function">
    <text evidence="14 19">Bifunctional enzyme that catalyzes the epimerization of the S- and R-forms of NAD(P)HX and the dehydration of the S-form of NAD(P)HX at the expense of ADP, which is converted to AMP. This allows the repair of both epimers of NAD(P)HX, a damaged form of NAD(P)H that is a result of enzymatic or heat-dependent hydration.</text>
</comment>
<protein>
    <recommendedName>
        <fullName evidence="19">Bifunctional NAD(P)H-hydrate repair enzyme</fullName>
    </recommendedName>
    <alternativeName>
        <fullName evidence="19">Nicotinamide nucleotide repair protein</fullName>
    </alternativeName>
    <domain>
        <recommendedName>
            <fullName evidence="19">ADP-dependent (S)-NAD(P)H-hydrate dehydratase</fullName>
            <ecNumber evidence="19">4.2.1.136</ecNumber>
        </recommendedName>
        <alternativeName>
            <fullName evidence="19">ADP-dependent NAD(P)HX dehydratase</fullName>
        </alternativeName>
    </domain>
    <domain>
        <recommendedName>
            <fullName evidence="19">NAD(P)H-hydrate epimerase</fullName>
            <ecNumber evidence="19">5.1.99.6</ecNumber>
        </recommendedName>
    </domain>
</protein>
<dbReference type="CDD" id="cd01171">
    <property type="entry name" value="YXKO-related"/>
    <property type="match status" value="1"/>
</dbReference>
<evidence type="ECO:0000256" key="13">
    <source>
        <dbReference type="ARBA" id="ARBA00023268"/>
    </source>
</evidence>
<dbReference type="InterPro" id="IPR017953">
    <property type="entry name" value="Carbohydrate_kinase_pred_CS"/>
</dbReference>
<feature type="binding site" evidence="17">
    <location>
        <position position="375"/>
    </location>
    <ligand>
        <name>(6S)-NADPHX</name>
        <dbReference type="ChEBI" id="CHEBI:64076"/>
    </ligand>
</feature>
<comment type="catalytic activity">
    <reaction evidence="15 17 19">
        <text>(6S)-NADHX + ADP = AMP + phosphate + NADH + H(+)</text>
        <dbReference type="Rhea" id="RHEA:32223"/>
        <dbReference type="ChEBI" id="CHEBI:15378"/>
        <dbReference type="ChEBI" id="CHEBI:43474"/>
        <dbReference type="ChEBI" id="CHEBI:57945"/>
        <dbReference type="ChEBI" id="CHEBI:64074"/>
        <dbReference type="ChEBI" id="CHEBI:456215"/>
        <dbReference type="ChEBI" id="CHEBI:456216"/>
        <dbReference type="EC" id="4.2.1.136"/>
    </reaction>
</comment>
<keyword evidence="6 17" id="KW-0547">Nucleotide-binding</keyword>
<name>A0ABU5CM59_9BACI</name>
<evidence type="ECO:0000256" key="19">
    <source>
        <dbReference type="PIRNR" id="PIRNR017184"/>
    </source>
</evidence>
<dbReference type="EC" id="4.2.1.136" evidence="19"/>
<evidence type="ECO:0000256" key="14">
    <source>
        <dbReference type="ARBA" id="ARBA00025153"/>
    </source>
</evidence>
<comment type="catalytic activity">
    <reaction evidence="1 18 19">
        <text>(6R)-NADHX = (6S)-NADHX</text>
        <dbReference type="Rhea" id="RHEA:32215"/>
        <dbReference type="ChEBI" id="CHEBI:64074"/>
        <dbReference type="ChEBI" id="CHEBI:64075"/>
        <dbReference type="EC" id="5.1.99.6"/>
    </reaction>
</comment>
<dbReference type="HAMAP" id="MF_01966">
    <property type="entry name" value="NADHX_epimerase"/>
    <property type="match status" value="1"/>
</dbReference>
<dbReference type="EMBL" id="JAROCA020000003">
    <property type="protein sequence ID" value="MDY0406902.1"/>
    <property type="molecule type" value="Genomic_DNA"/>
</dbReference>
<comment type="catalytic activity">
    <reaction evidence="16 17 19">
        <text>(6S)-NADPHX + ADP = AMP + phosphate + NADPH + H(+)</text>
        <dbReference type="Rhea" id="RHEA:32235"/>
        <dbReference type="ChEBI" id="CHEBI:15378"/>
        <dbReference type="ChEBI" id="CHEBI:43474"/>
        <dbReference type="ChEBI" id="CHEBI:57783"/>
        <dbReference type="ChEBI" id="CHEBI:64076"/>
        <dbReference type="ChEBI" id="CHEBI:456215"/>
        <dbReference type="ChEBI" id="CHEBI:456216"/>
        <dbReference type="EC" id="4.2.1.136"/>
    </reaction>
</comment>
<evidence type="ECO:0000256" key="9">
    <source>
        <dbReference type="ARBA" id="ARBA00022958"/>
    </source>
</evidence>
<keyword evidence="8 17" id="KW-0521">NADP</keyword>
<dbReference type="EC" id="5.1.99.6" evidence="19"/>
<comment type="cofactor">
    <cofactor evidence="17">
        <name>Mg(2+)</name>
        <dbReference type="ChEBI" id="CHEBI:18420"/>
    </cofactor>
</comment>
<comment type="caution">
    <text evidence="17">Lacks conserved residue(s) required for the propagation of feature annotation.</text>
</comment>
<evidence type="ECO:0000256" key="6">
    <source>
        <dbReference type="ARBA" id="ARBA00022741"/>
    </source>
</evidence>
<feature type="domain" description="YjeF N-terminal" evidence="21">
    <location>
        <begin position="9"/>
        <end position="215"/>
    </location>
</feature>
<keyword evidence="12 17" id="KW-0456">Lyase</keyword>
<comment type="similarity">
    <text evidence="4 19">In the C-terminal section; belongs to the NnrD/CARKD family.</text>
</comment>
<organism evidence="22 23">
    <name type="scientific">Tigheibacillus jepli</name>
    <dbReference type="NCBI Taxonomy" id="3035914"/>
    <lineage>
        <taxon>Bacteria</taxon>
        <taxon>Bacillati</taxon>
        <taxon>Bacillota</taxon>
        <taxon>Bacilli</taxon>
        <taxon>Bacillales</taxon>
        <taxon>Bacillaceae</taxon>
        <taxon>Tigheibacillus</taxon>
    </lineage>
</organism>
<dbReference type="InterPro" id="IPR030677">
    <property type="entry name" value="Nnr"/>
</dbReference>
<comment type="cofactor">
    <cofactor evidence="18 19">
        <name>K(+)</name>
        <dbReference type="ChEBI" id="CHEBI:29103"/>
    </cofactor>
    <text evidence="18 19">Binds 1 potassium ion per subunit.</text>
</comment>
<dbReference type="Pfam" id="PF01256">
    <property type="entry name" value="Carb_kinase"/>
    <property type="match status" value="1"/>
</dbReference>
<reference evidence="22 23" key="1">
    <citation type="submission" date="2023-10" db="EMBL/GenBank/DDBJ databases">
        <title>179-bfca-hs.</title>
        <authorList>
            <person name="Miliotis G."/>
            <person name="Sengupta P."/>
            <person name="Hameed A."/>
            <person name="Chuvochina M."/>
            <person name="Mcdonagh F."/>
            <person name="Simpson A.C."/>
            <person name="Singh N.K."/>
            <person name="Rekha P.D."/>
            <person name="Raman K."/>
            <person name="Hugenholtz P."/>
            <person name="Venkateswaran K."/>
        </authorList>
    </citation>
    <scope>NUCLEOTIDE SEQUENCE [LARGE SCALE GENOMIC DNA]</scope>
    <source>
        <strain evidence="22 23">179-BFC-A-HS</strain>
    </source>
</reference>
<proteinExistence type="inferred from homology"/>
<feature type="binding site" evidence="17">
    <location>
        <begin position="412"/>
        <end position="416"/>
    </location>
    <ligand>
        <name>AMP</name>
        <dbReference type="ChEBI" id="CHEBI:456215"/>
    </ligand>
</feature>
<evidence type="ECO:0000256" key="1">
    <source>
        <dbReference type="ARBA" id="ARBA00000013"/>
    </source>
</evidence>
<evidence type="ECO:0000256" key="4">
    <source>
        <dbReference type="ARBA" id="ARBA00009524"/>
    </source>
</evidence>
<keyword evidence="10 17" id="KW-0520">NAD</keyword>
<dbReference type="SUPFAM" id="SSF53613">
    <property type="entry name" value="Ribokinase-like"/>
    <property type="match status" value="1"/>
</dbReference>
<comment type="caution">
    <text evidence="22">The sequence shown here is derived from an EMBL/GenBank/DDBJ whole genome shotgun (WGS) entry which is preliminary data.</text>
</comment>
<evidence type="ECO:0000256" key="7">
    <source>
        <dbReference type="ARBA" id="ARBA00022840"/>
    </source>
</evidence>
<keyword evidence="13" id="KW-0511">Multifunctional enzyme</keyword>
<evidence type="ECO:0000313" key="22">
    <source>
        <dbReference type="EMBL" id="MDY0406902.1"/>
    </source>
</evidence>
<dbReference type="InterPro" id="IPR029056">
    <property type="entry name" value="Ribokinase-like"/>
</dbReference>
<evidence type="ECO:0000256" key="8">
    <source>
        <dbReference type="ARBA" id="ARBA00022857"/>
    </source>
</evidence>
<feature type="domain" description="YjeF C-terminal" evidence="20">
    <location>
        <begin position="224"/>
        <end position="502"/>
    </location>
</feature>
<dbReference type="Pfam" id="PF03853">
    <property type="entry name" value="YjeF_N"/>
    <property type="match status" value="1"/>
</dbReference>
<feature type="binding site" evidence="18">
    <location>
        <position position="158"/>
    </location>
    <ligand>
        <name>(6S)-NADPHX</name>
        <dbReference type="ChEBI" id="CHEBI:64076"/>
    </ligand>
</feature>
<dbReference type="RefSeq" id="WP_306066015.1">
    <property type="nucleotide sequence ID" value="NZ_JAROCA020000003.1"/>
</dbReference>
<dbReference type="PROSITE" id="PS51385">
    <property type="entry name" value="YJEF_N"/>
    <property type="match status" value="1"/>
</dbReference>
<feature type="binding site" evidence="17">
    <location>
        <position position="441"/>
    </location>
    <ligand>
        <name>AMP</name>
        <dbReference type="ChEBI" id="CHEBI:456215"/>
    </ligand>
</feature>
<keyword evidence="9 18" id="KW-0630">Potassium</keyword>
<dbReference type="InterPro" id="IPR000631">
    <property type="entry name" value="CARKD"/>
</dbReference>
<comment type="function">
    <text evidence="17">Catalyzes the dehydration of the S-form of NAD(P)HX at the expense of ADP, which is converted to AMP. Together with NAD(P)HX epimerase, which catalyzes the epimerization of the S- and R-forms, the enzyme allows the repair of both epimers of NAD(P)HX, a damaged form of NAD(P)H that is a result of enzymatic or heat-dependent hydration.</text>
</comment>
<evidence type="ECO:0000259" key="20">
    <source>
        <dbReference type="PROSITE" id="PS51383"/>
    </source>
</evidence>
<comment type="similarity">
    <text evidence="18">Belongs to the NnrE/AIBP family.</text>
</comment>
<gene>
    <name evidence="17" type="primary">nnrD</name>
    <name evidence="18" type="synonym">nnrE</name>
    <name evidence="22" type="ORF">P5G51_017550</name>
</gene>
<feature type="binding site" evidence="18">
    <location>
        <position position="125"/>
    </location>
    <ligand>
        <name>K(+)</name>
        <dbReference type="ChEBI" id="CHEBI:29103"/>
    </ligand>
</feature>
<evidence type="ECO:0000256" key="3">
    <source>
        <dbReference type="ARBA" id="ARBA00006001"/>
    </source>
</evidence>
<comment type="similarity">
    <text evidence="3 19">In the N-terminal section; belongs to the NnrE/AIBP family.</text>
</comment>
<comment type="subunit">
    <text evidence="17">Homotetramer.</text>
</comment>
<dbReference type="Gene3D" id="3.40.1190.20">
    <property type="match status" value="1"/>
</dbReference>
<keyword evidence="7 17" id="KW-0067">ATP-binding</keyword>
<dbReference type="PANTHER" id="PTHR12592">
    <property type="entry name" value="ATP-DEPENDENT (S)-NAD(P)H-HYDRATE DEHYDRATASE FAMILY MEMBER"/>
    <property type="match status" value="1"/>
</dbReference>
<dbReference type="NCBIfam" id="TIGR00196">
    <property type="entry name" value="yjeF_cterm"/>
    <property type="match status" value="1"/>
</dbReference>
<sequence length="508" mass="54588">MFIVTAKEMYDIDHCTMQKIGFGKLLMENAGREVARKISQRARVTDKLLVVVGPGNNGGDGFVVARTLLNEQFDVKVLQAVPDEKLSEQVQFYKNLYHACGGEYVAFDGDGAWKKAIAEADIVVDALLGIGIKGAVRKGLDAVVTCINERAKKVLAVDIPSGLPADEGLTDFTAVKADETIIIAAPKISTFLPHTAGYYGKWEVVSIGHPAKLFAKSATRFIADSNYFQRTMPKRNLDAHKGSHGKGLVIGGSDHMPGSFAMTLRAALRAGAGLITAASTEKVIDGIANLTPEAMYQTIASNDGWLTTGDLPLDGKDAVAIGIGMGRHADTAKLLQKAVNASACPLIIDGDGLYHLQNNLHLLKQRKHPTILTPHMGEMARLLQVDISELAIKPFHYAKVFAEKYNVYIVLKGRFTIITAPDGRQAVNTTGNQGLAKGGSGDVLTGIVLSMVMQPQSIFQALCNACFVHGMSADLQIASGHTYYDLLATDVIEGIAGVYRHFLDPKNS</sequence>
<comment type="catalytic activity">
    <reaction evidence="2 18 19">
        <text>(6R)-NADPHX = (6S)-NADPHX</text>
        <dbReference type="Rhea" id="RHEA:32227"/>
        <dbReference type="ChEBI" id="CHEBI:64076"/>
        <dbReference type="ChEBI" id="CHEBI:64077"/>
        <dbReference type="EC" id="5.1.99.6"/>
    </reaction>
</comment>
<dbReference type="PANTHER" id="PTHR12592:SF0">
    <property type="entry name" value="ATP-DEPENDENT (S)-NAD(P)H-HYDRATE DEHYDRATASE"/>
    <property type="match status" value="1"/>
</dbReference>